<evidence type="ECO:0000256" key="21">
    <source>
        <dbReference type="SAM" id="Coils"/>
    </source>
</evidence>
<dbReference type="GO" id="GO:0031032">
    <property type="term" value="P:actomyosin structure organization"/>
    <property type="evidence" value="ECO:0000318"/>
    <property type="project" value="GO_Central"/>
</dbReference>
<feature type="coiled-coil region" evidence="21">
    <location>
        <begin position="770"/>
        <end position="804"/>
    </location>
</feature>
<dbReference type="EnsemblMetazoa" id="XM_030998609">
    <property type="protein sequence ID" value="XP_030854469"/>
    <property type="gene ID" value="LOC576491"/>
</dbReference>
<evidence type="ECO:0000256" key="8">
    <source>
        <dbReference type="ARBA" id="ARBA00022553"/>
    </source>
</evidence>
<evidence type="ECO:0000256" key="15">
    <source>
        <dbReference type="ARBA" id="ARBA00022840"/>
    </source>
</evidence>
<keyword evidence="10" id="KW-0479">Metal-binding</keyword>
<evidence type="ECO:0000259" key="28">
    <source>
        <dbReference type="PROSITE" id="PS51285"/>
    </source>
</evidence>
<dbReference type="FunCoup" id="A0A7M7PNQ5">
    <property type="interactions" value="1037"/>
</dbReference>
<evidence type="ECO:0000259" key="27">
    <source>
        <dbReference type="PROSITE" id="PS50219"/>
    </source>
</evidence>
<name>A0A7M7PNQ5_STRPU</name>
<dbReference type="RefSeq" id="XP_030854469.1">
    <property type="nucleotide sequence ID" value="XM_030998609.1"/>
</dbReference>
<keyword evidence="15 20" id="KW-0067">ATP-binding</keyword>
<evidence type="ECO:0000256" key="7">
    <source>
        <dbReference type="ARBA" id="ARBA00022527"/>
    </source>
</evidence>
<feature type="region of interest" description="Disordered" evidence="22">
    <location>
        <begin position="1612"/>
        <end position="1712"/>
    </location>
</feature>
<dbReference type="PANTHER" id="PTHR22988:SF66">
    <property type="entry name" value="SERINE_THREONINE-PROTEIN KINASE GENGHIS KHAN"/>
    <property type="match status" value="1"/>
</dbReference>
<feature type="domain" description="Protein kinase" evidence="24">
    <location>
        <begin position="79"/>
        <end position="348"/>
    </location>
</feature>
<dbReference type="FunFam" id="2.30.29.30:FF:000242">
    <property type="entry name" value="serine/threonine-protein kinase MRCK gamma isoform X1"/>
    <property type="match status" value="1"/>
</dbReference>
<proteinExistence type="inferred from homology"/>
<dbReference type="Gene3D" id="2.30.29.30">
    <property type="entry name" value="Pleckstrin-homology domain (PH domain)/Phosphotyrosine-binding domain (PTB)"/>
    <property type="match status" value="1"/>
</dbReference>
<evidence type="ECO:0000256" key="18">
    <source>
        <dbReference type="ARBA" id="ARBA00047899"/>
    </source>
</evidence>
<dbReference type="Pfam" id="PF08826">
    <property type="entry name" value="DMPK_coil"/>
    <property type="match status" value="1"/>
</dbReference>
<dbReference type="SUPFAM" id="SSF50729">
    <property type="entry name" value="PH domain-like"/>
    <property type="match status" value="1"/>
</dbReference>
<dbReference type="Pfam" id="PF15796">
    <property type="entry name" value="KELK"/>
    <property type="match status" value="1"/>
</dbReference>
<keyword evidence="7" id="KW-0723">Serine/threonine-protein kinase</keyword>
<dbReference type="SMART" id="SM00285">
    <property type="entry name" value="PBD"/>
    <property type="match status" value="1"/>
</dbReference>
<feature type="domain" description="CNH" evidence="27">
    <location>
        <begin position="1244"/>
        <end position="1515"/>
    </location>
</feature>
<dbReference type="OMA" id="CCDKVPP"/>
<dbReference type="KEGG" id="spu:576491"/>
<dbReference type="InterPro" id="IPR001180">
    <property type="entry name" value="CNH_dom"/>
</dbReference>
<dbReference type="InterPro" id="IPR011009">
    <property type="entry name" value="Kinase-like_dom_sf"/>
</dbReference>
<reference evidence="29" key="2">
    <citation type="submission" date="2021-01" db="UniProtKB">
        <authorList>
            <consortium name="EnsemblMetazoa"/>
        </authorList>
    </citation>
    <scope>IDENTIFICATION</scope>
</reference>
<dbReference type="Pfam" id="PF25346">
    <property type="entry name" value="PH_MRCK"/>
    <property type="match status" value="1"/>
</dbReference>
<dbReference type="PANTHER" id="PTHR22988">
    <property type="entry name" value="MYOTONIC DYSTROPHY S/T KINASE-RELATED"/>
    <property type="match status" value="1"/>
</dbReference>
<dbReference type="Gene3D" id="1.20.5.340">
    <property type="match status" value="1"/>
</dbReference>
<evidence type="ECO:0000259" key="24">
    <source>
        <dbReference type="PROSITE" id="PS50011"/>
    </source>
</evidence>
<evidence type="ECO:0000259" key="25">
    <source>
        <dbReference type="PROSITE" id="PS50081"/>
    </source>
</evidence>
<sequence length="1712" mass="193976">MSNHAEARLKHLEKLYLNGVPQSSGATLSLESLLDALVLLHDECHASTLRREKSVTNFLEWAKLPVKKVKDLRLHKEDFETLKIIGRGAFGEVAVVKLKNSDDVFAMKLLNKWEMLKRAETACFVEERDVLVHGDSRWITNLHYAFQDDDFLYLVMDYYSGGDLLTLISKFDDRLPEDMARFYVAEMVLAIDSVHMLRYVHRDIKPDNVLLDKHGHIRLADFGSCLRMLPDNTVMSNVAVGTPDYISPEILRAMEDGKGRYGPECDWWSLGVCMYEMLFGETPFYAESLVETYGKIMNHKNQFDFPPETEEEVAISEDAKDLILSLICSAEARLGRNGLQDFKDHPFFNGIDWQNIRNMTPPYVPDVKSATDTSNFDVDEADLRNSEVLPPSSHAAFTGNHLPFLGYTFTRNSNLSDLGKLADVKEVISSGIKEGVVDSAQVESLERRINKLETEKTELTNRVSELKSSGGGENDEVRRLQEEIKSFKSRIAASEAESKNTRDSYQAMAKEMQSAEDEKSSKIKTLERTSKLIKQEKENLEREVEEIHERNRQLNKEMKEAKSQGKLAMQEFTEINERYADIMSQKQKLSRDLRDKEEEIEVVSQKVDSQRADIRKHEQANKELEALQEDFQVEIAREKKLRQQSDQNIKQLQDELEGLKVNSVGRAKPDTDKYEKEVARLKQEMEKKEVQYAEGVAKEKSRHTIEEKILKEQVNENEDKIVSMRREITSLQDKLGRLQTTSTEDQHAKMKMDDMKRNYERTKALINDDKTKLSQDLDKTLLEKERLQRELRLSEEKLEEMSRNKDSVAHWEAQIAEIIQWVSDEKDARGYLQALASKMTDELESIKVSGIVGAAREKSWQSRRSQRMDRMELLNLQSNLRSEIQAKEQITEELKKVKAAHSADESKLRSSEARNTELTDEVAKLTTSVTELEQQLQELKQNAADKAGSNLSFAFLDNLDRYLDVDTKLNFDFKNELKRLSLRLQESDMDPPERDTGAPVEPVATDDKSVHSSGTSSGETPPPTPKHKTHKFMITNFQVPAKCAHCTSLMLGQSRQGMMCEVCHFACHVACAEKAPSMCPISQQQMAKPQGIDPTRGIGTAYEGVLRIPKPGGVRKGWMKQFVVVCDFKLFLFDVLDGRASEPTNDISHILDMRDEEFSVSSVLASDVIHAPSKDVPCIFKVSVSQLNPPGLCAQLLLLADSEAEKRKWVDALNNLQRHLKHNQLPDRTVFRAQEVFDSSMPLVKVTHCADIVDASRFVIGTEDGLYTVEISSGFIVRVDRKQIHQVRVLKDEQLVIVISGRGRHLRLFPIACLDGEATVIKVEEPRGCTMFTTGIIRQGSTTCMCVAMKRTVLIYEFNRNKGRHKRIKEVTLPAPAQCMEVFGGRLCAGYTSGFGMFSIQMQGQHVEPLLNIDDPSLRFLIDIPTEALAAVQISEREYLLCFSTLGVYVDFQGRRTREQELMWPSHPTEIAFNSPYLIVYSDISVDIYDIGIMEWVQTIPIKGTRQLSWDGSLNLSFVTDLHAPRLVYFHNRLAVSDHEKLNIQTVVKSSKQQANKRKFSFKSKDEIRKSTKFQPRNVIISAPSNFSHITHMGPGDSLSKLQDIPGAESKPVRIKSMVGQPLPAQRSVTRQRPNTVINLSRDSDQNGQLSLAPSGAANFELSLTSRDGSQGSQGSPDLSGYSPRHSLGEEASSSGTPPTPHRMSYAEQDQS</sequence>
<feature type="coiled-coil region" evidence="21">
    <location>
        <begin position="442"/>
        <end position="741"/>
    </location>
</feature>
<organism evidence="29 30">
    <name type="scientific">Strongylocentrotus purpuratus</name>
    <name type="common">Purple sea urchin</name>
    <dbReference type="NCBI Taxonomy" id="7668"/>
    <lineage>
        <taxon>Eukaryota</taxon>
        <taxon>Metazoa</taxon>
        <taxon>Echinodermata</taxon>
        <taxon>Eleutherozoa</taxon>
        <taxon>Echinozoa</taxon>
        <taxon>Echinoidea</taxon>
        <taxon>Euechinoidea</taxon>
        <taxon>Echinacea</taxon>
        <taxon>Camarodonta</taxon>
        <taxon>Echinidea</taxon>
        <taxon>Strongylocentrotidae</taxon>
        <taxon>Strongylocentrotus</taxon>
    </lineage>
</organism>
<comment type="subcellular location">
    <subcellularLocation>
        <location evidence="3">Cell projection</location>
        <location evidence="3">Lamellipodium</location>
    </subcellularLocation>
    <subcellularLocation>
        <location evidence="2">Cytoplasm</location>
    </subcellularLocation>
</comment>
<dbReference type="Gene3D" id="1.10.510.10">
    <property type="entry name" value="Transferase(Phosphotransferase) domain 1"/>
    <property type="match status" value="1"/>
</dbReference>
<feature type="binding site" evidence="20">
    <location>
        <position position="108"/>
    </location>
    <ligand>
        <name>ATP</name>
        <dbReference type="ChEBI" id="CHEBI:30616"/>
    </ligand>
</feature>
<dbReference type="GO" id="GO:0004674">
    <property type="term" value="F:protein serine/threonine kinase activity"/>
    <property type="evidence" value="ECO:0000318"/>
    <property type="project" value="GO_Central"/>
</dbReference>
<evidence type="ECO:0000313" key="29">
    <source>
        <dbReference type="EnsemblMetazoa" id="XP_030854469"/>
    </source>
</evidence>
<dbReference type="PROSITE" id="PS50219">
    <property type="entry name" value="CNH"/>
    <property type="match status" value="1"/>
</dbReference>
<feature type="compositionally biased region" description="Polar residues" evidence="22">
    <location>
        <begin position="1662"/>
        <end position="1677"/>
    </location>
</feature>
<dbReference type="InterPro" id="IPR000095">
    <property type="entry name" value="CRIB_dom"/>
</dbReference>
<evidence type="ECO:0000256" key="13">
    <source>
        <dbReference type="ARBA" id="ARBA00022777"/>
    </source>
</evidence>
<dbReference type="PROSITE" id="PS00107">
    <property type="entry name" value="PROTEIN_KINASE_ATP"/>
    <property type="match status" value="1"/>
</dbReference>
<evidence type="ECO:0000259" key="26">
    <source>
        <dbReference type="PROSITE" id="PS50108"/>
    </source>
</evidence>
<dbReference type="Gene3D" id="1.10.287.1490">
    <property type="match status" value="1"/>
</dbReference>
<dbReference type="PROSITE" id="PS51285">
    <property type="entry name" value="AGC_KINASE_CTER"/>
    <property type="match status" value="1"/>
</dbReference>
<keyword evidence="30" id="KW-1185">Reference proteome</keyword>
<evidence type="ECO:0000256" key="14">
    <source>
        <dbReference type="ARBA" id="ARBA00022833"/>
    </source>
</evidence>
<keyword evidence="14" id="KW-0862">Zinc</keyword>
<dbReference type="Gene3D" id="3.30.60.20">
    <property type="match status" value="1"/>
</dbReference>
<evidence type="ECO:0000256" key="3">
    <source>
        <dbReference type="ARBA" id="ARBA00004510"/>
    </source>
</evidence>
<comment type="catalytic activity">
    <reaction evidence="18">
        <text>L-threonyl-[protein] + ATP = O-phospho-L-threonyl-[protein] + ADP + H(+)</text>
        <dbReference type="Rhea" id="RHEA:46608"/>
        <dbReference type="Rhea" id="RHEA-COMP:11060"/>
        <dbReference type="Rhea" id="RHEA-COMP:11605"/>
        <dbReference type="ChEBI" id="CHEBI:15378"/>
        <dbReference type="ChEBI" id="CHEBI:30013"/>
        <dbReference type="ChEBI" id="CHEBI:30616"/>
        <dbReference type="ChEBI" id="CHEBI:61977"/>
        <dbReference type="ChEBI" id="CHEBI:456216"/>
        <dbReference type="EC" id="2.7.11.1"/>
    </reaction>
</comment>
<dbReference type="SMART" id="SM00133">
    <property type="entry name" value="S_TK_X"/>
    <property type="match status" value="1"/>
</dbReference>
<dbReference type="SMART" id="SM00109">
    <property type="entry name" value="C1"/>
    <property type="match status" value="1"/>
</dbReference>
<dbReference type="InterPro" id="IPR017892">
    <property type="entry name" value="Pkinase_C"/>
</dbReference>
<feature type="coiled-coil region" evidence="21">
    <location>
        <begin position="873"/>
        <end position="949"/>
    </location>
</feature>
<dbReference type="EC" id="2.7.11.1" evidence="5"/>
<reference evidence="30" key="1">
    <citation type="submission" date="2015-02" db="EMBL/GenBank/DDBJ databases">
        <title>Genome sequencing for Strongylocentrotus purpuratus.</title>
        <authorList>
            <person name="Murali S."/>
            <person name="Liu Y."/>
            <person name="Vee V."/>
            <person name="English A."/>
            <person name="Wang M."/>
            <person name="Skinner E."/>
            <person name="Han Y."/>
            <person name="Muzny D.M."/>
            <person name="Worley K.C."/>
            <person name="Gibbs R.A."/>
        </authorList>
    </citation>
    <scope>NUCLEOTIDE SEQUENCE</scope>
</reference>
<evidence type="ECO:0000256" key="2">
    <source>
        <dbReference type="ARBA" id="ARBA00004496"/>
    </source>
</evidence>
<dbReference type="Pfam" id="PF00069">
    <property type="entry name" value="Pkinase"/>
    <property type="match status" value="1"/>
</dbReference>
<keyword evidence="9" id="KW-0808">Transferase</keyword>
<dbReference type="Gene3D" id="3.30.200.20">
    <property type="entry name" value="Phosphorylase Kinase, domain 1"/>
    <property type="match status" value="1"/>
</dbReference>
<dbReference type="PROSITE" id="PS00479">
    <property type="entry name" value="ZF_DAG_PE_1"/>
    <property type="match status" value="1"/>
</dbReference>
<dbReference type="InterPro" id="IPR008271">
    <property type="entry name" value="Ser/Thr_kinase_AS"/>
</dbReference>
<feature type="compositionally biased region" description="Polar residues" evidence="22">
    <location>
        <begin position="1627"/>
        <end position="1652"/>
    </location>
</feature>
<accession>A0A7M7PNQ5</accession>
<feature type="region of interest" description="Disordered" evidence="22">
    <location>
        <begin position="984"/>
        <end position="1028"/>
    </location>
</feature>
<dbReference type="SMART" id="SM00233">
    <property type="entry name" value="PH"/>
    <property type="match status" value="1"/>
</dbReference>
<dbReference type="GO" id="GO:0008270">
    <property type="term" value="F:zinc ion binding"/>
    <property type="evidence" value="ECO:0007669"/>
    <property type="project" value="UniProtKB-KW"/>
</dbReference>
<evidence type="ECO:0000256" key="10">
    <source>
        <dbReference type="ARBA" id="ARBA00022723"/>
    </source>
</evidence>
<dbReference type="FunFam" id="3.30.200.20:FF:001055">
    <property type="entry name" value="Serine/threonine-protein kinase MRCK beta"/>
    <property type="match status" value="1"/>
</dbReference>
<evidence type="ECO:0000256" key="19">
    <source>
        <dbReference type="ARBA" id="ARBA00048679"/>
    </source>
</evidence>
<dbReference type="CDD" id="cd01243">
    <property type="entry name" value="PH_MRCK"/>
    <property type="match status" value="1"/>
</dbReference>
<dbReference type="Pfam" id="PF00780">
    <property type="entry name" value="CNH"/>
    <property type="match status" value="1"/>
</dbReference>
<dbReference type="InterPro" id="IPR046349">
    <property type="entry name" value="C1-like_sf"/>
</dbReference>
<protein>
    <recommendedName>
        <fullName evidence="5">non-specific serine/threonine protein kinase</fullName>
        <ecNumber evidence="5">2.7.11.1</ecNumber>
    </recommendedName>
</protein>
<comment type="similarity">
    <text evidence="4">Belongs to the protein kinase superfamily. AGC Ser/Thr protein kinase family. DMPK subfamily.</text>
</comment>
<dbReference type="InterPro" id="IPR000719">
    <property type="entry name" value="Prot_kinase_dom"/>
</dbReference>
<dbReference type="CDD" id="cd00132">
    <property type="entry name" value="CRIB"/>
    <property type="match status" value="1"/>
</dbReference>
<dbReference type="PROSITE" id="PS50011">
    <property type="entry name" value="PROTEIN_KINASE_DOM"/>
    <property type="match status" value="1"/>
</dbReference>
<keyword evidence="6" id="KW-0963">Cytoplasm</keyword>
<keyword evidence="13" id="KW-0418">Kinase</keyword>
<dbReference type="FunFam" id="3.30.60.20:FF:000005">
    <property type="entry name" value="Non-specific serine/threonine protein kinase"/>
    <property type="match status" value="1"/>
</dbReference>
<feature type="domain" description="Phorbol-ester/DAG-type" evidence="25">
    <location>
        <begin position="1029"/>
        <end position="1079"/>
    </location>
</feature>
<dbReference type="GO" id="GO:0030027">
    <property type="term" value="C:lamellipodium"/>
    <property type="evidence" value="ECO:0007669"/>
    <property type="project" value="UniProtKB-SubCell"/>
</dbReference>
<dbReference type="CDD" id="cd20809">
    <property type="entry name" value="C1_MRCK"/>
    <property type="match status" value="1"/>
</dbReference>
<dbReference type="SMART" id="SM00220">
    <property type="entry name" value="S_TKc"/>
    <property type="match status" value="1"/>
</dbReference>
<comment type="cofactor">
    <cofactor evidence="1">
        <name>Mg(2+)</name>
        <dbReference type="ChEBI" id="CHEBI:18420"/>
    </cofactor>
</comment>
<evidence type="ECO:0000256" key="9">
    <source>
        <dbReference type="ARBA" id="ARBA00022679"/>
    </source>
</evidence>
<dbReference type="GO" id="GO:0005856">
    <property type="term" value="C:cytoskeleton"/>
    <property type="evidence" value="ECO:0000318"/>
    <property type="project" value="GO_Central"/>
</dbReference>
<feature type="domain" description="AGC-kinase C-terminal" evidence="28">
    <location>
        <begin position="349"/>
        <end position="419"/>
    </location>
</feature>
<dbReference type="PROSITE" id="PS50081">
    <property type="entry name" value="ZF_DAG_PE_2"/>
    <property type="match status" value="1"/>
</dbReference>
<evidence type="ECO:0000256" key="1">
    <source>
        <dbReference type="ARBA" id="ARBA00001946"/>
    </source>
</evidence>
<dbReference type="PROSITE" id="PS00108">
    <property type="entry name" value="PROTEIN_KINASE_ST"/>
    <property type="match status" value="1"/>
</dbReference>
<dbReference type="InterPro" id="IPR017441">
    <property type="entry name" value="Protein_kinase_ATP_BS"/>
</dbReference>
<dbReference type="GO" id="GO:0005737">
    <property type="term" value="C:cytoplasm"/>
    <property type="evidence" value="ECO:0000318"/>
    <property type="project" value="GO_Central"/>
</dbReference>
<dbReference type="Pfam" id="PF00130">
    <property type="entry name" value="C1_1"/>
    <property type="match status" value="1"/>
</dbReference>
<dbReference type="Pfam" id="PF00433">
    <property type="entry name" value="Pkinase_C"/>
    <property type="match status" value="1"/>
</dbReference>
<feature type="domain" description="PH" evidence="23">
    <location>
        <begin position="1099"/>
        <end position="1218"/>
    </location>
</feature>
<dbReference type="InterPro" id="IPR031597">
    <property type="entry name" value="KELK"/>
</dbReference>
<feature type="domain" description="CRIB" evidence="26">
    <location>
        <begin position="1581"/>
        <end position="1594"/>
    </location>
</feature>
<evidence type="ECO:0000256" key="5">
    <source>
        <dbReference type="ARBA" id="ARBA00012513"/>
    </source>
</evidence>
<evidence type="ECO:0000256" key="20">
    <source>
        <dbReference type="PROSITE-ProRule" id="PRU10141"/>
    </source>
</evidence>
<evidence type="ECO:0000256" key="11">
    <source>
        <dbReference type="ARBA" id="ARBA00022741"/>
    </source>
</evidence>
<evidence type="ECO:0000256" key="12">
    <source>
        <dbReference type="ARBA" id="ARBA00022771"/>
    </source>
</evidence>
<dbReference type="FunFam" id="1.10.510.10:FF:000014">
    <property type="entry name" value="Non-specific serine/threonine protein kinase"/>
    <property type="match status" value="1"/>
</dbReference>
<dbReference type="PROSITE" id="PS50003">
    <property type="entry name" value="PH_DOMAIN"/>
    <property type="match status" value="1"/>
</dbReference>
<evidence type="ECO:0000256" key="16">
    <source>
        <dbReference type="ARBA" id="ARBA00023054"/>
    </source>
</evidence>
<dbReference type="SUPFAM" id="SSF57889">
    <property type="entry name" value="Cysteine-rich domain"/>
    <property type="match status" value="1"/>
</dbReference>
<dbReference type="InterPro" id="IPR000961">
    <property type="entry name" value="AGC-kinase_C"/>
</dbReference>
<comment type="catalytic activity">
    <reaction evidence="19">
        <text>L-seryl-[protein] + ATP = O-phospho-L-seryl-[protein] + ADP + H(+)</text>
        <dbReference type="Rhea" id="RHEA:17989"/>
        <dbReference type="Rhea" id="RHEA-COMP:9863"/>
        <dbReference type="Rhea" id="RHEA-COMP:11604"/>
        <dbReference type="ChEBI" id="CHEBI:15378"/>
        <dbReference type="ChEBI" id="CHEBI:29999"/>
        <dbReference type="ChEBI" id="CHEBI:30616"/>
        <dbReference type="ChEBI" id="CHEBI:83421"/>
        <dbReference type="ChEBI" id="CHEBI:456216"/>
        <dbReference type="EC" id="2.7.11.1"/>
    </reaction>
</comment>
<evidence type="ECO:0000256" key="22">
    <source>
        <dbReference type="SAM" id="MobiDB-lite"/>
    </source>
</evidence>
<keyword evidence="17" id="KW-0966">Cell projection</keyword>
<dbReference type="GeneID" id="576491"/>
<evidence type="ECO:0000313" key="30">
    <source>
        <dbReference type="Proteomes" id="UP000007110"/>
    </source>
</evidence>
<evidence type="ECO:0000256" key="17">
    <source>
        <dbReference type="ARBA" id="ARBA00023273"/>
    </source>
</evidence>
<evidence type="ECO:0000256" key="4">
    <source>
        <dbReference type="ARBA" id="ARBA00005719"/>
    </source>
</evidence>
<keyword evidence="11 20" id="KW-0547">Nucleotide-binding</keyword>
<keyword evidence="16 21" id="KW-0175">Coiled coil</keyword>
<dbReference type="InterPro" id="IPR011993">
    <property type="entry name" value="PH-like_dom_sf"/>
</dbReference>
<dbReference type="SMART" id="SM00036">
    <property type="entry name" value="CNH"/>
    <property type="match status" value="1"/>
</dbReference>
<dbReference type="PROSITE" id="PS50108">
    <property type="entry name" value="CRIB"/>
    <property type="match status" value="1"/>
</dbReference>
<dbReference type="CDD" id="cd05597">
    <property type="entry name" value="STKc_DMPK_like"/>
    <property type="match status" value="1"/>
</dbReference>
<keyword evidence="12" id="KW-0863">Zinc-finger</keyword>
<dbReference type="InterPro" id="IPR014930">
    <property type="entry name" value="Myotonic_dystrophy_kinase_coil"/>
</dbReference>
<evidence type="ECO:0000259" key="23">
    <source>
        <dbReference type="PROSITE" id="PS50003"/>
    </source>
</evidence>
<dbReference type="OrthoDB" id="10047816at2759"/>
<dbReference type="InParanoid" id="A0A7M7PNQ5"/>
<dbReference type="InterPro" id="IPR057529">
    <property type="entry name" value="MRCK/ROCK_PH"/>
</dbReference>
<dbReference type="Proteomes" id="UP000007110">
    <property type="component" value="Unassembled WGS sequence"/>
</dbReference>
<dbReference type="SUPFAM" id="SSF56112">
    <property type="entry name" value="Protein kinase-like (PK-like)"/>
    <property type="match status" value="1"/>
</dbReference>
<dbReference type="InterPro" id="IPR050839">
    <property type="entry name" value="Rho-assoc_Ser/Thr_Kinase"/>
</dbReference>
<dbReference type="GO" id="GO:0005524">
    <property type="term" value="F:ATP binding"/>
    <property type="evidence" value="ECO:0007669"/>
    <property type="project" value="UniProtKB-UniRule"/>
</dbReference>
<dbReference type="InterPro" id="IPR001849">
    <property type="entry name" value="PH_domain"/>
</dbReference>
<evidence type="ECO:0000256" key="6">
    <source>
        <dbReference type="ARBA" id="ARBA00022490"/>
    </source>
</evidence>
<dbReference type="InterPro" id="IPR002219">
    <property type="entry name" value="PKC_DAG/PE"/>
</dbReference>
<keyword evidence="8" id="KW-0597">Phosphoprotein</keyword>